<dbReference type="PANTHER" id="PTHR39465:SF1">
    <property type="entry name" value="DNA LIGASE D 3'-PHOSPHOESTERASE DOMAIN-CONTAINING PROTEIN"/>
    <property type="match status" value="1"/>
</dbReference>
<organism evidence="2 3">
    <name type="scientific">Candidatus Aquirickettsiella gammari</name>
    <dbReference type="NCBI Taxonomy" id="2016198"/>
    <lineage>
        <taxon>Bacteria</taxon>
        <taxon>Pseudomonadati</taxon>
        <taxon>Pseudomonadota</taxon>
        <taxon>Gammaproteobacteria</taxon>
        <taxon>Legionellales</taxon>
        <taxon>Coxiellaceae</taxon>
        <taxon>Candidatus Aquirickettsiella</taxon>
    </lineage>
</organism>
<reference evidence="2 3" key="2">
    <citation type="journal article" date="2018" name="J. Invertebr. Pathol.">
        <title>'Candidatus Aquirickettsiella gammari' (Gammaproteobacteria: Legionellales: Coxiellaceae): A bacterial pathogen of the freshwater crustacean Gammarus fossarum (Malacostraca: Amphipoda).</title>
        <authorList>
            <person name="Bojko J."/>
            <person name="Dunn A.M."/>
            <person name="Stebbing P.D."/>
            <person name="van Aerle R."/>
            <person name="Bacela-Spychalska K."/>
            <person name="Bean T.P."/>
            <person name="Urrutia A."/>
            <person name="Stentiford G.D."/>
        </authorList>
    </citation>
    <scope>NUCLEOTIDE SEQUENCE [LARGE SCALE GENOMIC DNA]</scope>
    <source>
        <strain evidence="2">RA15029</strain>
    </source>
</reference>
<evidence type="ECO:0000313" key="3">
    <source>
        <dbReference type="Proteomes" id="UP000226429"/>
    </source>
</evidence>
<sequence length="132" mass="15111">MTLEKYRKKRNFKRSPEPYGRIKKSKQLIYIIQKHAASHLHYDLRLELAGVLKSWAVPKGPSLDPSIKRLAIQVEDHPLAYAKFEGIIPAGEYGGGTVMLWDTVTWKCEDPDIKLAYKKAKLTSLNIYNKLA</sequence>
<gene>
    <name evidence="2" type="ORF">CFE62_006955</name>
</gene>
<reference evidence="2 3" key="1">
    <citation type="journal article" date="2017" name="Int. J. Syst. Evol. Microbiol.">
        <title>Aquarickettsiella crustaci n. gen. n. sp. (Gammaproteobacteria: Legionellales: Coxiellaceae); a bacterial pathogen of the freshwater crustacean: Gammarus fossarum (Malacostraca: Amphipoda).</title>
        <authorList>
            <person name="Bojko J."/>
            <person name="Dunn A.M."/>
            <person name="Stebbing P.D."/>
            <person name="Van Aerle R."/>
            <person name="Bacela-Spychalska K."/>
            <person name="Bean T.P."/>
            <person name="Stentiford G.D."/>
        </authorList>
    </citation>
    <scope>NUCLEOTIDE SEQUENCE [LARGE SCALE GENOMIC DNA]</scope>
    <source>
        <strain evidence="2">RA15029</strain>
    </source>
</reference>
<dbReference type="Proteomes" id="UP000226429">
    <property type="component" value="Unassembled WGS sequence"/>
</dbReference>
<accession>A0A370CF21</accession>
<dbReference type="Pfam" id="PF13298">
    <property type="entry name" value="LigD_N"/>
    <property type="match status" value="1"/>
</dbReference>
<name>A0A370CF21_9COXI</name>
<evidence type="ECO:0000313" key="2">
    <source>
        <dbReference type="EMBL" id="RDH39829.1"/>
    </source>
</evidence>
<dbReference type="PANTHER" id="PTHR39465">
    <property type="entry name" value="DNA LIGASE D, 3'-PHOSPHOESTERASE DOMAIN"/>
    <property type="match status" value="1"/>
</dbReference>
<comment type="caution">
    <text evidence="2">The sequence shown here is derived from an EMBL/GenBank/DDBJ whole genome shotgun (WGS) entry which is preliminary data.</text>
</comment>
<feature type="domain" description="DNA ligase D 3'-phosphoesterase" evidence="1">
    <location>
        <begin position="33"/>
        <end position="122"/>
    </location>
</feature>
<evidence type="ECO:0000259" key="1">
    <source>
        <dbReference type="Pfam" id="PF13298"/>
    </source>
</evidence>
<dbReference type="AlphaFoldDB" id="A0A370CF21"/>
<keyword evidence="3" id="KW-1185">Reference proteome</keyword>
<dbReference type="InterPro" id="IPR014144">
    <property type="entry name" value="LigD_PE_domain"/>
</dbReference>
<proteinExistence type="predicted"/>
<dbReference type="NCBIfam" id="TIGR02777">
    <property type="entry name" value="LigD_PE_dom"/>
    <property type="match status" value="1"/>
</dbReference>
<dbReference type="EMBL" id="NMOS02000035">
    <property type="protein sequence ID" value="RDH39829.1"/>
    <property type="molecule type" value="Genomic_DNA"/>
</dbReference>
<protein>
    <recommendedName>
        <fullName evidence="1">DNA ligase D 3'-phosphoesterase domain-containing protein</fullName>
    </recommendedName>
</protein>